<dbReference type="InterPro" id="IPR036390">
    <property type="entry name" value="WH_DNA-bd_sf"/>
</dbReference>
<keyword evidence="3" id="KW-0238">DNA-binding</keyword>
<dbReference type="FunFam" id="1.10.10.10:FF:000001">
    <property type="entry name" value="LysR family transcriptional regulator"/>
    <property type="match status" value="1"/>
</dbReference>
<dbReference type="OrthoDB" id="9178040at2"/>
<dbReference type="STRING" id="1903179.BI347_02990"/>
<organism evidence="6 7">
    <name type="scientific">Chromobacterium sphagni</name>
    <dbReference type="NCBI Taxonomy" id="1903179"/>
    <lineage>
        <taxon>Bacteria</taxon>
        <taxon>Pseudomonadati</taxon>
        <taxon>Pseudomonadota</taxon>
        <taxon>Betaproteobacteria</taxon>
        <taxon>Neisseriales</taxon>
        <taxon>Chromobacteriaceae</taxon>
        <taxon>Chromobacterium</taxon>
    </lineage>
</organism>
<dbReference type="InterPro" id="IPR058163">
    <property type="entry name" value="LysR-type_TF_proteobact-type"/>
</dbReference>
<comment type="caution">
    <text evidence="6">The sequence shown here is derived from an EMBL/GenBank/DDBJ whole genome shotgun (WGS) entry which is preliminary data.</text>
</comment>
<dbReference type="InterPro" id="IPR000847">
    <property type="entry name" value="LysR_HTH_N"/>
</dbReference>
<dbReference type="PROSITE" id="PS50931">
    <property type="entry name" value="HTH_LYSR"/>
    <property type="match status" value="1"/>
</dbReference>
<evidence type="ECO:0000313" key="6">
    <source>
        <dbReference type="EMBL" id="OHX12582.1"/>
    </source>
</evidence>
<protein>
    <submittedName>
        <fullName evidence="6">LysR family transcriptional regulator</fullName>
    </submittedName>
</protein>
<dbReference type="Pfam" id="PF03466">
    <property type="entry name" value="LysR_substrate"/>
    <property type="match status" value="1"/>
</dbReference>
<proteinExistence type="inferred from homology"/>
<evidence type="ECO:0000256" key="4">
    <source>
        <dbReference type="ARBA" id="ARBA00023163"/>
    </source>
</evidence>
<reference evidence="6 7" key="1">
    <citation type="submission" date="2016-09" db="EMBL/GenBank/DDBJ databases">
        <title>Chromobacterium muskegensis sp. nov., an insecticidal bacterium isolated from Sphagnum bogs.</title>
        <authorList>
            <person name="Sparks M.E."/>
            <person name="Blackburn M.B."/>
            <person name="Gundersen-Rindal D.E."/>
            <person name="Mitchell A."/>
            <person name="Farrar R."/>
            <person name="Kuhar D."/>
        </authorList>
    </citation>
    <scope>NUCLEOTIDE SEQUENCE [LARGE SCALE GENOMIC DNA]</scope>
    <source>
        <strain evidence="6 7">37-2</strain>
    </source>
</reference>
<dbReference type="PANTHER" id="PTHR30537">
    <property type="entry name" value="HTH-TYPE TRANSCRIPTIONAL REGULATOR"/>
    <property type="match status" value="1"/>
</dbReference>
<dbReference type="GO" id="GO:0006351">
    <property type="term" value="P:DNA-templated transcription"/>
    <property type="evidence" value="ECO:0007669"/>
    <property type="project" value="TreeGrafter"/>
</dbReference>
<accession>A0A1S1WZ81</accession>
<comment type="similarity">
    <text evidence="1">Belongs to the LysR transcriptional regulatory family.</text>
</comment>
<dbReference type="InterPro" id="IPR036388">
    <property type="entry name" value="WH-like_DNA-bd_sf"/>
</dbReference>
<dbReference type="Gene3D" id="1.10.10.10">
    <property type="entry name" value="Winged helix-like DNA-binding domain superfamily/Winged helix DNA-binding domain"/>
    <property type="match status" value="1"/>
</dbReference>
<name>A0A1S1WZ81_9NEIS</name>
<dbReference type="InterPro" id="IPR005119">
    <property type="entry name" value="LysR_subst-bd"/>
</dbReference>
<sequence length="311" mass="34200">MSLQRFRIFVAVVDAGSQTAAADALGLSKAVVSFNLKQLETELGVSLLARSTRRLELTETGRRFYHDCQQVLQQAQTAMDNARQQHGGLQGTLRLSATVEYGHYRIVPALAAFARLHPQLRIRHSSSSQQADLISEQFDVAIRLGTLVDSSYRARLIERFDIWPLASPSYLAQPGRSVDTLDDLARADWLAHSRLATPLRWPLQREGETVELDVRGGARIVADTSGALLDFALRGCGVALLPDWLAREAVAAGRLRRLLPEYAFPQQGVYAVYPATRHLAEKVRVFIDFVCGYAAGEGSLDQPSPPAPPTA</sequence>
<evidence type="ECO:0000256" key="1">
    <source>
        <dbReference type="ARBA" id="ARBA00009437"/>
    </source>
</evidence>
<evidence type="ECO:0000256" key="3">
    <source>
        <dbReference type="ARBA" id="ARBA00023125"/>
    </source>
</evidence>
<dbReference type="Pfam" id="PF00126">
    <property type="entry name" value="HTH_1"/>
    <property type="match status" value="1"/>
</dbReference>
<dbReference type="GO" id="GO:0043565">
    <property type="term" value="F:sequence-specific DNA binding"/>
    <property type="evidence" value="ECO:0007669"/>
    <property type="project" value="TreeGrafter"/>
</dbReference>
<dbReference type="Gene3D" id="3.40.190.290">
    <property type="match status" value="1"/>
</dbReference>
<gene>
    <name evidence="6" type="ORF">BI347_02990</name>
</gene>
<dbReference type="EMBL" id="MKCS01000001">
    <property type="protein sequence ID" value="OHX12582.1"/>
    <property type="molecule type" value="Genomic_DNA"/>
</dbReference>
<dbReference type="SUPFAM" id="SSF46785">
    <property type="entry name" value="Winged helix' DNA-binding domain"/>
    <property type="match status" value="1"/>
</dbReference>
<keyword evidence="4" id="KW-0804">Transcription</keyword>
<evidence type="ECO:0000256" key="2">
    <source>
        <dbReference type="ARBA" id="ARBA00023015"/>
    </source>
</evidence>
<dbReference type="Proteomes" id="UP000180088">
    <property type="component" value="Unassembled WGS sequence"/>
</dbReference>
<dbReference type="GO" id="GO:0003700">
    <property type="term" value="F:DNA-binding transcription factor activity"/>
    <property type="evidence" value="ECO:0007669"/>
    <property type="project" value="InterPro"/>
</dbReference>
<evidence type="ECO:0000313" key="7">
    <source>
        <dbReference type="Proteomes" id="UP000180088"/>
    </source>
</evidence>
<evidence type="ECO:0000259" key="5">
    <source>
        <dbReference type="PROSITE" id="PS50931"/>
    </source>
</evidence>
<dbReference type="AlphaFoldDB" id="A0A1S1WZ81"/>
<dbReference type="CDD" id="cd08422">
    <property type="entry name" value="PBP2_CrgA_like"/>
    <property type="match status" value="1"/>
</dbReference>
<feature type="domain" description="HTH lysR-type" evidence="5">
    <location>
        <begin position="1"/>
        <end position="58"/>
    </location>
</feature>
<dbReference type="PANTHER" id="PTHR30537:SF66">
    <property type="entry name" value="IRON-REGULATED VIRULENCE REGULATORY PROTEIN IRGB"/>
    <property type="match status" value="1"/>
</dbReference>
<keyword evidence="2" id="KW-0805">Transcription regulation</keyword>
<dbReference type="SUPFAM" id="SSF53850">
    <property type="entry name" value="Periplasmic binding protein-like II"/>
    <property type="match status" value="1"/>
</dbReference>
<dbReference type="RefSeq" id="WP_071115269.1">
    <property type="nucleotide sequence ID" value="NZ_MKCS01000001.1"/>
</dbReference>